<evidence type="ECO:0000313" key="3">
    <source>
        <dbReference type="Proteomes" id="UP000574369"/>
    </source>
</evidence>
<protein>
    <recommendedName>
        <fullName evidence="4">KfrA N-terminal DNA-binding domain-containing protein</fullName>
    </recommendedName>
</protein>
<keyword evidence="3" id="KW-1185">Reference proteome</keyword>
<sequence length="73" mass="7984">MSRLLSKLKGNMSLDEAIAARVRNITEIGQRSSSYVLSTVHDRGFSQTELHPAKRPSSEATRVAVSGSNAKRK</sequence>
<dbReference type="EMBL" id="JACHXO010000007">
    <property type="protein sequence ID" value="MBB3196428.1"/>
    <property type="molecule type" value="Genomic_DNA"/>
</dbReference>
<organism evidence="2 3">
    <name type="scientific">Roseateles terrae</name>
    <dbReference type="NCBI Taxonomy" id="431060"/>
    <lineage>
        <taxon>Bacteria</taxon>
        <taxon>Pseudomonadati</taxon>
        <taxon>Pseudomonadota</taxon>
        <taxon>Betaproteobacteria</taxon>
        <taxon>Burkholderiales</taxon>
        <taxon>Sphaerotilaceae</taxon>
        <taxon>Roseateles</taxon>
    </lineage>
</organism>
<accession>A0ABR6GWE3</accession>
<gene>
    <name evidence="2" type="ORF">FHS28_003840</name>
</gene>
<evidence type="ECO:0000313" key="2">
    <source>
        <dbReference type="EMBL" id="MBB3196428.1"/>
    </source>
</evidence>
<reference evidence="2 3" key="1">
    <citation type="submission" date="2020-08" db="EMBL/GenBank/DDBJ databases">
        <title>Genomic Encyclopedia of Type Strains, Phase III (KMG-III): the genomes of soil and plant-associated and newly described type strains.</title>
        <authorList>
            <person name="Whitman W."/>
        </authorList>
    </citation>
    <scope>NUCLEOTIDE SEQUENCE [LARGE SCALE GENOMIC DNA]</scope>
    <source>
        <strain evidence="2 3">CECT 7247</strain>
    </source>
</reference>
<feature type="region of interest" description="Disordered" evidence="1">
    <location>
        <begin position="46"/>
        <end position="73"/>
    </location>
</feature>
<evidence type="ECO:0000256" key="1">
    <source>
        <dbReference type="SAM" id="MobiDB-lite"/>
    </source>
</evidence>
<proteinExistence type="predicted"/>
<dbReference type="Proteomes" id="UP000574369">
    <property type="component" value="Unassembled WGS sequence"/>
</dbReference>
<evidence type="ECO:0008006" key="4">
    <source>
        <dbReference type="Google" id="ProtNLM"/>
    </source>
</evidence>
<comment type="caution">
    <text evidence="2">The sequence shown here is derived from an EMBL/GenBank/DDBJ whole genome shotgun (WGS) entry which is preliminary data.</text>
</comment>
<dbReference type="RefSeq" id="WP_184295207.1">
    <property type="nucleotide sequence ID" value="NZ_JACHXO010000007.1"/>
</dbReference>
<name>A0ABR6GWE3_9BURK</name>